<dbReference type="Proteomes" id="UP000192536">
    <property type="component" value="Unassembled WGS sequence"/>
</dbReference>
<comment type="caution">
    <text evidence="1">The sequence shown here is derived from an EMBL/GenBank/DDBJ whole genome shotgun (WGS) entry which is preliminary data.</text>
</comment>
<keyword evidence="2" id="KW-1185">Reference proteome</keyword>
<proteinExistence type="predicted"/>
<reference evidence="1 2" key="1">
    <citation type="journal article" date="2017" name="Int. J. Syst. Evol. Microbiol.">
        <title>Rouxiella badensis sp. nov. and Rouxiella silvae sp. nov. isolated from peat bog soil in Germany and emendation of the genus description.</title>
        <authorList>
            <person name="Le Fleche-Mateos A."/>
            <person name="Kugler J.H."/>
            <person name="Hansen S.H."/>
            <person name="Syldatk C."/>
            <person name="Hausmann R."/>
            <person name="Lomprez F."/>
            <person name="Vandenbogaert M."/>
            <person name="Manuguerra J.C."/>
            <person name="Grimont P.A."/>
        </authorList>
    </citation>
    <scope>NUCLEOTIDE SEQUENCE [LARGE SCALE GENOMIC DNA]</scope>
    <source>
        <strain evidence="1 2">DSM 100043</strain>
    </source>
</reference>
<sequence>MKLFNAGFTTKQQQKDTLTYINRAYEAYRSCITDLLWEIPHEEQTEAQSRIYWSIPRAAYLLKLKHVDAILAIFPAASPYLEEMLKLAELRRVVKIQEVVKPDKEGAEMQAKAAHVHVTILERMQRLGRQYEKALTLPDLFGGLNVHANVHVVTNQHGTRYLRAFYYLDGKLTPLPLIIAAHEAHARKKKDK</sequence>
<evidence type="ECO:0000313" key="1">
    <source>
        <dbReference type="EMBL" id="ORJ23975.1"/>
    </source>
</evidence>
<dbReference type="EMBL" id="MRWE01000038">
    <property type="protein sequence ID" value="ORJ23975.1"/>
    <property type="molecule type" value="Genomic_DNA"/>
</dbReference>
<evidence type="ECO:0000313" key="2">
    <source>
        <dbReference type="Proteomes" id="UP000192536"/>
    </source>
</evidence>
<protein>
    <submittedName>
        <fullName evidence="1">Uncharacterized protein</fullName>
    </submittedName>
</protein>
<accession>A0A1X0WB83</accession>
<dbReference type="AlphaFoldDB" id="A0A1X0WB83"/>
<name>A0A1X0WB83_9GAMM</name>
<gene>
    <name evidence="1" type="ORF">BS640_18680</name>
</gene>
<organism evidence="1 2">
    <name type="scientific">Rouxiella badensis</name>
    <dbReference type="NCBI Taxonomy" id="1646377"/>
    <lineage>
        <taxon>Bacteria</taxon>
        <taxon>Pseudomonadati</taxon>
        <taxon>Pseudomonadota</taxon>
        <taxon>Gammaproteobacteria</taxon>
        <taxon>Enterobacterales</taxon>
        <taxon>Yersiniaceae</taxon>
        <taxon>Rouxiella</taxon>
    </lineage>
</organism>
<dbReference type="STRING" id="1646377.BS640_18680"/>